<sequence>MSKNKGLVRKDVYYHHASKAGQIDASTQRGNSSNVSSRIRRNRNTMLIDRNEEIQKLRCTSSLIDSSLDSTCDENSCEGVEQMIPPVTSWNARNVLERNTNMEVQKTIKKSNRKSSNFNSTSEAINRHSVFRKMSAGDKSVKSSISTRLHMKPVKSPLLVPYDEKLSPCSFDASASTQTNLLDLELDNVDVGAAIRQRKRHRTDAQYSNKFLSVYDELDAQAIDKSSSFDSQSGVTYNKRSKAKMKSMAPNAVLSITRGNCEGVGSWDRREKQTSSEKKRLLHQTDTPKDKQNLGQSWSSKQYPIQWQSCAERDKERQLFNQVKQPYESVSLARTESIAAKDSKKEIEAELEILRKKTDDYDNERVIMREAMIALAKAEKHRVETICQLESKLQRVKTSLAEATSEARNAQRTEAALRLTIKQLQAENKSLSTLLADKYDCLPRECKEHHDKIITAKKEAQKWQLQVEENAIEIRMLQLKLATAKKSARKEHLANQVSSTPTAVNLGLINTVGAEDVTYSSKVFAQQTASNLSSQKQYLQSPLDTSSRQLSYLTFGPSNSCEKENKTNHDSKLLQKNLTSNKQQQKCFLCFKDAAGVMKSCQCGKKSCNTQAHARCLVKYKVGNISSSVSHPGTPLPSMPLILCNGISKN</sequence>
<evidence type="ECO:0000313" key="3">
    <source>
        <dbReference type="EMBL" id="KAL3793111.1"/>
    </source>
</evidence>
<evidence type="ECO:0000256" key="1">
    <source>
        <dbReference type="SAM" id="Coils"/>
    </source>
</evidence>
<evidence type="ECO:0000313" key="4">
    <source>
        <dbReference type="Proteomes" id="UP001516023"/>
    </source>
</evidence>
<accession>A0ABD3Q0D5</accession>
<feature type="region of interest" description="Disordered" evidence="2">
    <location>
        <begin position="264"/>
        <end position="300"/>
    </location>
</feature>
<feature type="coiled-coil region" evidence="1">
    <location>
        <begin position="337"/>
        <end position="364"/>
    </location>
</feature>
<evidence type="ECO:0000256" key="2">
    <source>
        <dbReference type="SAM" id="MobiDB-lite"/>
    </source>
</evidence>
<keyword evidence="1" id="KW-0175">Coiled coil</keyword>
<dbReference type="AlphaFoldDB" id="A0ABD3Q0D5"/>
<reference evidence="3 4" key="1">
    <citation type="journal article" date="2020" name="G3 (Bethesda)">
        <title>Improved Reference Genome for Cyclotella cryptica CCMP332, a Model for Cell Wall Morphogenesis, Salinity Adaptation, and Lipid Production in Diatoms (Bacillariophyta).</title>
        <authorList>
            <person name="Roberts W.R."/>
            <person name="Downey K.M."/>
            <person name="Ruck E.C."/>
            <person name="Traller J.C."/>
            <person name="Alverson A.J."/>
        </authorList>
    </citation>
    <scope>NUCLEOTIDE SEQUENCE [LARGE SCALE GENOMIC DNA]</scope>
    <source>
        <strain evidence="3 4">CCMP332</strain>
    </source>
</reference>
<dbReference type="Proteomes" id="UP001516023">
    <property type="component" value="Unassembled WGS sequence"/>
</dbReference>
<evidence type="ECO:0008006" key="5">
    <source>
        <dbReference type="Google" id="ProtNLM"/>
    </source>
</evidence>
<organism evidence="3 4">
    <name type="scientific">Cyclotella cryptica</name>
    <dbReference type="NCBI Taxonomy" id="29204"/>
    <lineage>
        <taxon>Eukaryota</taxon>
        <taxon>Sar</taxon>
        <taxon>Stramenopiles</taxon>
        <taxon>Ochrophyta</taxon>
        <taxon>Bacillariophyta</taxon>
        <taxon>Coscinodiscophyceae</taxon>
        <taxon>Thalassiosirophycidae</taxon>
        <taxon>Stephanodiscales</taxon>
        <taxon>Stephanodiscaceae</taxon>
        <taxon>Cyclotella</taxon>
    </lineage>
</organism>
<comment type="caution">
    <text evidence="3">The sequence shown here is derived from an EMBL/GenBank/DDBJ whole genome shotgun (WGS) entry which is preliminary data.</text>
</comment>
<dbReference type="EMBL" id="JABMIG020000094">
    <property type="protein sequence ID" value="KAL3793111.1"/>
    <property type="molecule type" value="Genomic_DNA"/>
</dbReference>
<protein>
    <recommendedName>
        <fullName evidence="5">RING-CH-type domain-containing protein</fullName>
    </recommendedName>
</protein>
<proteinExistence type="predicted"/>
<feature type="compositionally biased region" description="Basic and acidic residues" evidence="2">
    <location>
        <begin position="267"/>
        <end position="279"/>
    </location>
</feature>
<name>A0ABD3Q0D5_9STRA</name>
<feature type="coiled-coil region" evidence="1">
    <location>
        <begin position="393"/>
        <end position="427"/>
    </location>
</feature>
<gene>
    <name evidence="3" type="ORF">HJC23_005613</name>
</gene>
<keyword evidence="4" id="KW-1185">Reference proteome</keyword>